<organism evidence="2 3">
    <name type="scientific">Desulfosarcina widdelii</name>
    <dbReference type="NCBI Taxonomy" id="947919"/>
    <lineage>
        <taxon>Bacteria</taxon>
        <taxon>Pseudomonadati</taxon>
        <taxon>Thermodesulfobacteriota</taxon>
        <taxon>Desulfobacteria</taxon>
        <taxon>Desulfobacterales</taxon>
        <taxon>Desulfosarcinaceae</taxon>
        <taxon>Desulfosarcina</taxon>
    </lineage>
</organism>
<accession>A0A5K7YYN4</accession>
<dbReference type="KEGG" id="dwd:DSCW_09070"/>
<evidence type="ECO:0000313" key="2">
    <source>
        <dbReference type="EMBL" id="BBO73490.1"/>
    </source>
</evidence>
<dbReference type="AlphaFoldDB" id="A0A5K7YYN4"/>
<feature type="region of interest" description="Disordered" evidence="1">
    <location>
        <begin position="37"/>
        <end position="79"/>
    </location>
</feature>
<evidence type="ECO:0000313" key="3">
    <source>
        <dbReference type="Proteomes" id="UP000427769"/>
    </source>
</evidence>
<reference evidence="2 3" key="1">
    <citation type="submission" date="2019-11" db="EMBL/GenBank/DDBJ databases">
        <title>Comparative genomics of hydrocarbon-degrading Desulfosarcina strains.</title>
        <authorList>
            <person name="Watanabe M."/>
            <person name="Kojima H."/>
            <person name="Fukui M."/>
        </authorList>
    </citation>
    <scope>NUCLEOTIDE SEQUENCE [LARGE SCALE GENOMIC DNA]</scope>
    <source>
        <strain evidence="2 3">PP31</strain>
    </source>
</reference>
<evidence type="ECO:0000256" key="1">
    <source>
        <dbReference type="SAM" id="MobiDB-lite"/>
    </source>
</evidence>
<gene>
    <name evidence="2" type="ORF">DSCW_09070</name>
</gene>
<dbReference type="EMBL" id="AP021875">
    <property type="protein sequence ID" value="BBO73490.1"/>
    <property type="molecule type" value="Genomic_DNA"/>
</dbReference>
<name>A0A5K7YYN4_9BACT</name>
<sequence length="79" mass="8601">MEGDHATLEIIHFAIIERNFEHGTAGTTAQARILWGHGQPSDVRGKGTQSFQLPPNSDGARNAKKSITGQDRFGEIDDV</sequence>
<keyword evidence="3" id="KW-1185">Reference proteome</keyword>
<protein>
    <submittedName>
        <fullName evidence="2">Uncharacterized protein</fullName>
    </submittedName>
</protein>
<dbReference type="Proteomes" id="UP000427769">
    <property type="component" value="Chromosome"/>
</dbReference>
<proteinExistence type="predicted"/>